<organism evidence="2 3">
    <name type="scientific">Trichonephila clavata</name>
    <name type="common">Joro spider</name>
    <name type="synonym">Nephila clavata</name>
    <dbReference type="NCBI Taxonomy" id="2740835"/>
    <lineage>
        <taxon>Eukaryota</taxon>
        <taxon>Metazoa</taxon>
        <taxon>Ecdysozoa</taxon>
        <taxon>Arthropoda</taxon>
        <taxon>Chelicerata</taxon>
        <taxon>Arachnida</taxon>
        <taxon>Araneae</taxon>
        <taxon>Araneomorphae</taxon>
        <taxon>Entelegynae</taxon>
        <taxon>Araneoidea</taxon>
        <taxon>Nephilidae</taxon>
        <taxon>Trichonephila</taxon>
    </lineage>
</organism>
<reference evidence="2" key="1">
    <citation type="submission" date="2020-07" db="EMBL/GenBank/DDBJ databases">
        <title>Multicomponent nature underlies the extraordinary mechanical properties of spider dragline silk.</title>
        <authorList>
            <person name="Kono N."/>
            <person name="Nakamura H."/>
            <person name="Mori M."/>
            <person name="Yoshida Y."/>
            <person name="Ohtoshi R."/>
            <person name="Malay A.D."/>
            <person name="Moran D.A.P."/>
            <person name="Tomita M."/>
            <person name="Numata K."/>
            <person name="Arakawa K."/>
        </authorList>
    </citation>
    <scope>NUCLEOTIDE SEQUENCE</scope>
</reference>
<dbReference type="OrthoDB" id="10451958at2759"/>
<gene>
    <name evidence="2" type="ORF">TNCT_514251</name>
</gene>
<dbReference type="EMBL" id="BMAO01026565">
    <property type="protein sequence ID" value="GFR10698.1"/>
    <property type="molecule type" value="Genomic_DNA"/>
</dbReference>
<evidence type="ECO:0000313" key="2">
    <source>
        <dbReference type="EMBL" id="GFR10698.1"/>
    </source>
</evidence>
<dbReference type="Proteomes" id="UP000887116">
    <property type="component" value="Unassembled WGS sequence"/>
</dbReference>
<keyword evidence="3" id="KW-1185">Reference proteome</keyword>
<evidence type="ECO:0000313" key="3">
    <source>
        <dbReference type="Proteomes" id="UP000887116"/>
    </source>
</evidence>
<sequence length="90" mass="10095">KPQQSNSRAVITSPGLKFSDHEVVENEDDDEIVNNISVSLPQNSDSETDDEDLNKIDSSVVPVKSAWKRAVVPREDGSRNDIYYYENLKG</sequence>
<accession>A0A8X6GUH1</accession>
<feature type="non-terminal residue" evidence="2">
    <location>
        <position position="1"/>
    </location>
</feature>
<dbReference type="AlphaFoldDB" id="A0A8X6GUH1"/>
<protein>
    <submittedName>
        <fullName evidence="2">Uncharacterized protein</fullName>
    </submittedName>
</protein>
<proteinExistence type="predicted"/>
<feature type="compositionally biased region" description="Polar residues" evidence="1">
    <location>
        <begin position="1"/>
        <end position="10"/>
    </location>
</feature>
<name>A0A8X6GUH1_TRICU</name>
<comment type="caution">
    <text evidence="2">The sequence shown here is derived from an EMBL/GenBank/DDBJ whole genome shotgun (WGS) entry which is preliminary data.</text>
</comment>
<feature type="region of interest" description="Disordered" evidence="1">
    <location>
        <begin position="1"/>
        <end position="21"/>
    </location>
</feature>
<evidence type="ECO:0000256" key="1">
    <source>
        <dbReference type="SAM" id="MobiDB-lite"/>
    </source>
</evidence>